<dbReference type="Gene3D" id="1.10.357.10">
    <property type="entry name" value="Tetracycline Repressor, domain 2"/>
    <property type="match status" value="1"/>
</dbReference>
<evidence type="ECO:0000256" key="5">
    <source>
        <dbReference type="SAM" id="MobiDB-lite"/>
    </source>
</evidence>
<feature type="DNA-binding region" description="H-T-H motif" evidence="4">
    <location>
        <begin position="67"/>
        <end position="86"/>
    </location>
</feature>
<evidence type="ECO:0000313" key="7">
    <source>
        <dbReference type="EMBL" id="MEE2039288.1"/>
    </source>
</evidence>
<keyword evidence="3" id="KW-0804">Transcription</keyword>
<dbReference type="SUPFAM" id="SSF46689">
    <property type="entry name" value="Homeodomain-like"/>
    <property type="match status" value="1"/>
</dbReference>
<evidence type="ECO:0000256" key="3">
    <source>
        <dbReference type="ARBA" id="ARBA00023163"/>
    </source>
</evidence>
<dbReference type="InterPro" id="IPR036271">
    <property type="entry name" value="Tet_transcr_reg_TetR-rel_C_sf"/>
</dbReference>
<dbReference type="PROSITE" id="PS50977">
    <property type="entry name" value="HTH_TETR_2"/>
    <property type="match status" value="1"/>
</dbReference>
<dbReference type="InterPro" id="IPR001647">
    <property type="entry name" value="HTH_TetR"/>
</dbReference>
<evidence type="ECO:0000256" key="2">
    <source>
        <dbReference type="ARBA" id="ARBA00023125"/>
    </source>
</evidence>
<evidence type="ECO:0000256" key="4">
    <source>
        <dbReference type="PROSITE-ProRule" id="PRU00335"/>
    </source>
</evidence>
<keyword evidence="2 4" id="KW-0238">DNA-binding</keyword>
<evidence type="ECO:0000256" key="1">
    <source>
        <dbReference type="ARBA" id="ARBA00023015"/>
    </source>
</evidence>
<dbReference type="InterPro" id="IPR049445">
    <property type="entry name" value="TetR_SbtR-like_C"/>
</dbReference>
<evidence type="ECO:0000313" key="8">
    <source>
        <dbReference type="Proteomes" id="UP001356095"/>
    </source>
</evidence>
<sequence>MAAHTSRMAPDGDPAPKDPSARAVEPAGSRALPPDAGRGLRSDARHNRHRILEAAREAYRERGIDVPMVAIARRAGVGTATLYRRFPTREALVAEVFADEMAECAGAVDEALADPDPWRGFCSVITKVCSMQAADRGFTDAFLAAFPDSAEFGERRARAEGGLAELVRRAKEAGRLRADFAQADLVLLLLANGGVVTDTRETTEAASRRLVAYLLRSFESTAGAGSLPPAPPIGLGQLYRLPGD</sequence>
<dbReference type="EMBL" id="JAUZMY010000018">
    <property type="protein sequence ID" value="MEE2039288.1"/>
    <property type="molecule type" value="Genomic_DNA"/>
</dbReference>
<organism evidence="7 8">
    <name type="scientific">Nocardiopsis codii</name>
    <dbReference type="NCBI Taxonomy" id="3065942"/>
    <lineage>
        <taxon>Bacteria</taxon>
        <taxon>Bacillati</taxon>
        <taxon>Actinomycetota</taxon>
        <taxon>Actinomycetes</taxon>
        <taxon>Streptosporangiales</taxon>
        <taxon>Nocardiopsidaceae</taxon>
        <taxon>Nocardiopsis</taxon>
    </lineage>
</organism>
<dbReference type="Pfam" id="PF21597">
    <property type="entry name" value="TetR_C_43"/>
    <property type="match status" value="1"/>
</dbReference>
<name>A0ABU7KAN1_9ACTN</name>
<feature type="compositionally biased region" description="Basic and acidic residues" evidence="5">
    <location>
        <begin position="38"/>
        <end position="47"/>
    </location>
</feature>
<reference evidence="7 8" key="1">
    <citation type="submission" date="2023-08" db="EMBL/GenBank/DDBJ databases">
        <authorList>
            <person name="Girao M."/>
            <person name="Carvalho M.F."/>
        </authorList>
    </citation>
    <scope>NUCLEOTIDE SEQUENCE [LARGE SCALE GENOMIC DNA]</scope>
    <source>
        <strain evidence="7 8">CT-R113</strain>
    </source>
</reference>
<comment type="caution">
    <text evidence="7">The sequence shown here is derived from an EMBL/GenBank/DDBJ whole genome shotgun (WGS) entry which is preliminary data.</text>
</comment>
<dbReference type="InterPro" id="IPR050109">
    <property type="entry name" value="HTH-type_TetR-like_transc_reg"/>
</dbReference>
<dbReference type="RefSeq" id="WP_330093062.1">
    <property type="nucleotide sequence ID" value="NZ_JAUZMY010000018.1"/>
</dbReference>
<feature type="domain" description="HTH tetR-type" evidence="6">
    <location>
        <begin position="45"/>
        <end position="104"/>
    </location>
</feature>
<accession>A0ABU7KAN1</accession>
<keyword evidence="8" id="KW-1185">Reference proteome</keyword>
<keyword evidence="1" id="KW-0805">Transcription regulation</keyword>
<protein>
    <submittedName>
        <fullName evidence="7">Helix-turn-helix domain-containing protein</fullName>
    </submittedName>
</protein>
<evidence type="ECO:0000259" key="6">
    <source>
        <dbReference type="PROSITE" id="PS50977"/>
    </source>
</evidence>
<gene>
    <name evidence="7" type="ORF">Q8791_18895</name>
</gene>
<dbReference type="PANTHER" id="PTHR30055:SF234">
    <property type="entry name" value="HTH-TYPE TRANSCRIPTIONAL REGULATOR BETI"/>
    <property type="match status" value="1"/>
</dbReference>
<dbReference type="Pfam" id="PF00440">
    <property type="entry name" value="TetR_N"/>
    <property type="match status" value="1"/>
</dbReference>
<dbReference type="Proteomes" id="UP001356095">
    <property type="component" value="Unassembled WGS sequence"/>
</dbReference>
<dbReference type="InterPro" id="IPR009057">
    <property type="entry name" value="Homeodomain-like_sf"/>
</dbReference>
<dbReference type="SUPFAM" id="SSF48498">
    <property type="entry name" value="Tetracyclin repressor-like, C-terminal domain"/>
    <property type="match status" value="1"/>
</dbReference>
<proteinExistence type="predicted"/>
<dbReference type="PRINTS" id="PR00455">
    <property type="entry name" value="HTHTETR"/>
</dbReference>
<feature type="region of interest" description="Disordered" evidence="5">
    <location>
        <begin position="1"/>
        <end position="47"/>
    </location>
</feature>
<dbReference type="PANTHER" id="PTHR30055">
    <property type="entry name" value="HTH-TYPE TRANSCRIPTIONAL REGULATOR RUTR"/>
    <property type="match status" value="1"/>
</dbReference>